<gene>
    <name evidence="3" type="ORF">AWZ03_006105</name>
</gene>
<keyword evidence="4" id="KW-1185">Reference proteome</keyword>
<dbReference type="OrthoDB" id="10423911at2759"/>
<evidence type="ECO:0000256" key="1">
    <source>
        <dbReference type="SAM" id="Coils"/>
    </source>
</evidence>
<sequence length="189" mass="21970">MPTYTREELLAIREKMKSSQSQQQSEKPKPEGPANARQQPDLDALVGPIRSLWKKAKDIQKHIDVFYATAEQRKLMNGGQDERALKVFRAARISLAKFHIQLHQKIYAMTLLGLPSKHAQAQMLNSKPSMEMIDILKQQVEHHTKQMKKLKKLLEDQMKVLEKRFVKIDLAIKQLNKEYKNGEPKHHTK</sequence>
<reference evidence="3 4" key="1">
    <citation type="journal article" date="2019" name="J. Hered.">
        <title>An Improved Genome Assembly for Drosophila navojoa, the Basal Species in the mojavensis Cluster.</title>
        <authorList>
            <person name="Vanderlinde T."/>
            <person name="Dupim E.G."/>
            <person name="Nazario-Yepiz N.O."/>
            <person name="Carvalho A.B."/>
        </authorList>
    </citation>
    <scope>NUCLEOTIDE SEQUENCE [LARGE SCALE GENOMIC DNA]</scope>
    <source>
        <strain evidence="3">Navoj_Jal97</strain>
        <tissue evidence="3">Whole organism</tissue>
    </source>
</reference>
<evidence type="ECO:0000313" key="4">
    <source>
        <dbReference type="Proteomes" id="UP000295192"/>
    </source>
</evidence>
<feature type="coiled-coil region" evidence="1">
    <location>
        <begin position="133"/>
        <end position="178"/>
    </location>
</feature>
<feature type="region of interest" description="Disordered" evidence="2">
    <location>
        <begin position="12"/>
        <end position="41"/>
    </location>
</feature>
<comment type="caution">
    <text evidence="3">The sequence shown here is derived from an EMBL/GenBank/DDBJ whole genome shotgun (WGS) entry which is preliminary data.</text>
</comment>
<name>A0A484BFG8_DRONA</name>
<keyword evidence="1" id="KW-0175">Coiled coil</keyword>
<dbReference type="Proteomes" id="UP000295192">
    <property type="component" value="Unassembled WGS sequence"/>
</dbReference>
<protein>
    <submittedName>
        <fullName evidence="3">Uncharacterized protein</fullName>
    </submittedName>
</protein>
<accession>A0A484BFG8</accession>
<evidence type="ECO:0000313" key="3">
    <source>
        <dbReference type="EMBL" id="TDG47513.1"/>
    </source>
</evidence>
<proteinExistence type="predicted"/>
<evidence type="ECO:0000256" key="2">
    <source>
        <dbReference type="SAM" id="MobiDB-lite"/>
    </source>
</evidence>
<dbReference type="OMA" id="TPIHALW"/>
<dbReference type="AlphaFoldDB" id="A0A484BFG8"/>
<dbReference type="EMBL" id="LSRL02000043">
    <property type="protein sequence ID" value="TDG47513.1"/>
    <property type="molecule type" value="Genomic_DNA"/>
</dbReference>
<organism evidence="3 4">
    <name type="scientific">Drosophila navojoa</name>
    <name type="common">Fruit fly</name>
    <dbReference type="NCBI Taxonomy" id="7232"/>
    <lineage>
        <taxon>Eukaryota</taxon>
        <taxon>Metazoa</taxon>
        <taxon>Ecdysozoa</taxon>
        <taxon>Arthropoda</taxon>
        <taxon>Hexapoda</taxon>
        <taxon>Insecta</taxon>
        <taxon>Pterygota</taxon>
        <taxon>Neoptera</taxon>
        <taxon>Endopterygota</taxon>
        <taxon>Diptera</taxon>
        <taxon>Brachycera</taxon>
        <taxon>Muscomorpha</taxon>
        <taxon>Ephydroidea</taxon>
        <taxon>Drosophilidae</taxon>
        <taxon>Drosophila</taxon>
    </lineage>
</organism>